<sequence>MHSLPARTPILPILLTAVLAGCVLLIPTSGESLSVVVTRTAAEAGASLPGAVFVSDAALAVLAAATAGAMALAWMKRPASRGAVVASAAGVMAAYAGSELLKLVFAQARPCTRWMSVGECQVTDYSFPSNHATLAFAAVWVIAVASVSVSSALSAIAIAAVVSAGRLLEGVHYLHDVAAGALVGIVVPACSIGAWSLLRGARARIAHRRFAVR</sequence>
<organism evidence="3 4">
    <name type="scientific">Leucobacter manosquensis</name>
    <dbReference type="NCBI Taxonomy" id="2810611"/>
    <lineage>
        <taxon>Bacteria</taxon>
        <taxon>Bacillati</taxon>
        <taxon>Actinomycetota</taxon>
        <taxon>Actinomycetes</taxon>
        <taxon>Micrococcales</taxon>
        <taxon>Microbacteriaceae</taxon>
        <taxon>Leucobacter</taxon>
    </lineage>
</organism>
<dbReference type="Proteomes" id="UP000811492">
    <property type="component" value="Unassembled WGS sequence"/>
</dbReference>
<dbReference type="CDD" id="cd01610">
    <property type="entry name" value="PAP2_like"/>
    <property type="match status" value="1"/>
</dbReference>
<feature type="domain" description="Phosphatidic acid phosphatase type 2/haloperoxidase" evidence="2">
    <location>
        <begin position="80"/>
        <end position="192"/>
    </location>
</feature>
<dbReference type="SMART" id="SM00014">
    <property type="entry name" value="acidPPc"/>
    <property type="match status" value="1"/>
</dbReference>
<keyword evidence="1" id="KW-0812">Transmembrane</keyword>
<feature type="transmembrane region" description="Helical" evidence="1">
    <location>
        <begin position="50"/>
        <end position="74"/>
    </location>
</feature>
<name>A0ABS5M283_9MICO</name>
<keyword evidence="1" id="KW-1133">Transmembrane helix</keyword>
<gene>
    <name evidence="3" type="ORF">JSQ98_02755</name>
</gene>
<dbReference type="RefSeq" id="WP_211648257.1">
    <property type="nucleotide sequence ID" value="NZ_JAFEVO010000001.1"/>
</dbReference>
<feature type="transmembrane region" description="Helical" evidence="1">
    <location>
        <begin position="177"/>
        <end position="198"/>
    </location>
</feature>
<dbReference type="PROSITE" id="PS51257">
    <property type="entry name" value="PROKAR_LIPOPROTEIN"/>
    <property type="match status" value="1"/>
</dbReference>
<evidence type="ECO:0000256" key="1">
    <source>
        <dbReference type="SAM" id="Phobius"/>
    </source>
</evidence>
<evidence type="ECO:0000313" key="3">
    <source>
        <dbReference type="EMBL" id="MBS3181128.1"/>
    </source>
</evidence>
<keyword evidence="4" id="KW-1185">Reference proteome</keyword>
<feature type="transmembrane region" description="Helical" evidence="1">
    <location>
        <begin position="134"/>
        <end position="165"/>
    </location>
</feature>
<dbReference type="Gene3D" id="1.20.144.10">
    <property type="entry name" value="Phosphatidic acid phosphatase type 2/haloperoxidase"/>
    <property type="match status" value="1"/>
</dbReference>
<reference evidence="3 4" key="1">
    <citation type="submission" date="2021-02" db="EMBL/GenBank/DDBJ databases">
        <title>Draft genome and description of Leucobacter sp nov strain Marseille-Q4368.</title>
        <authorList>
            <person name="Boxberger M."/>
            <person name="La Scola B."/>
        </authorList>
    </citation>
    <scope>NUCLEOTIDE SEQUENCE [LARGE SCALE GENOMIC DNA]</scope>
    <source>
        <strain evidence="3 4">Marseille-Q4368</strain>
    </source>
</reference>
<protein>
    <submittedName>
        <fullName evidence="3">Phosphatase PAP2 family protein</fullName>
    </submittedName>
</protein>
<proteinExistence type="predicted"/>
<dbReference type="PANTHER" id="PTHR14969">
    <property type="entry name" value="SPHINGOSINE-1-PHOSPHATE PHOSPHOHYDROLASE"/>
    <property type="match status" value="1"/>
</dbReference>
<keyword evidence="1" id="KW-0472">Membrane</keyword>
<dbReference type="EMBL" id="JAFEVO010000001">
    <property type="protein sequence ID" value="MBS3181128.1"/>
    <property type="molecule type" value="Genomic_DNA"/>
</dbReference>
<evidence type="ECO:0000313" key="4">
    <source>
        <dbReference type="Proteomes" id="UP000811492"/>
    </source>
</evidence>
<comment type="caution">
    <text evidence="3">The sequence shown here is derived from an EMBL/GenBank/DDBJ whole genome shotgun (WGS) entry which is preliminary data.</text>
</comment>
<dbReference type="Pfam" id="PF01569">
    <property type="entry name" value="PAP2"/>
    <property type="match status" value="1"/>
</dbReference>
<dbReference type="PANTHER" id="PTHR14969:SF13">
    <property type="entry name" value="AT30094P"/>
    <property type="match status" value="1"/>
</dbReference>
<dbReference type="InterPro" id="IPR036938">
    <property type="entry name" value="PAP2/HPO_sf"/>
</dbReference>
<dbReference type="InterPro" id="IPR000326">
    <property type="entry name" value="PAP2/HPO"/>
</dbReference>
<accession>A0ABS5M283</accession>
<evidence type="ECO:0000259" key="2">
    <source>
        <dbReference type="SMART" id="SM00014"/>
    </source>
</evidence>
<dbReference type="SUPFAM" id="SSF48317">
    <property type="entry name" value="Acid phosphatase/Vanadium-dependent haloperoxidase"/>
    <property type="match status" value="1"/>
</dbReference>